<organism evidence="1 2">
    <name type="scientific">Novipirellula rosea</name>
    <dbReference type="NCBI Taxonomy" id="1031540"/>
    <lineage>
        <taxon>Bacteria</taxon>
        <taxon>Pseudomonadati</taxon>
        <taxon>Planctomycetota</taxon>
        <taxon>Planctomycetia</taxon>
        <taxon>Pirellulales</taxon>
        <taxon>Pirellulaceae</taxon>
        <taxon>Novipirellula</taxon>
    </lineage>
</organism>
<dbReference type="Proteomes" id="UP001500840">
    <property type="component" value="Unassembled WGS sequence"/>
</dbReference>
<evidence type="ECO:0000313" key="1">
    <source>
        <dbReference type="EMBL" id="GAA4458907.1"/>
    </source>
</evidence>
<dbReference type="InterPro" id="IPR027417">
    <property type="entry name" value="P-loop_NTPase"/>
</dbReference>
<accession>A0ABP8N3E1</accession>
<dbReference type="SUPFAM" id="SSF52540">
    <property type="entry name" value="P-loop containing nucleoside triphosphate hydrolases"/>
    <property type="match status" value="1"/>
</dbReference>
<protein>
    <recommendedName>
        <fullName evidence="3">AAA+ ATPase domain-containing protein</fullName>
    </recommendedName>
</protein>
<reference evidence="2" key="1">
    <citation type="journal article" date="2019" name="Int. J. Syst. Evol. Microbiol.">
        <title>The Global Catalogue of Microorganisms (GCM) 10K type strain sequencing project: providing services to taxonomists for standard genome sequencing and annotation.</title>
        <authorList>
            <consortium name="The Broad Institute Genomics Platform"/>
            <consortium name="The Broad Institute Genome Sequencing Center for Infectious Disease"/>
            <person name="Wu L."/>
            <person name="Ma J."/>
        </authorList>
    </citation>
    <scope>NUCLEOTIDE SEQUENCE [LARGE SCALE GENOMIC DNA]</scope>
    <source>
        <strain evidence="2">JCM 17759</strain>
    </source>
</reference>
<comment type="caution">
    <text evidence="1">The sequence shown here is derived from an EMBL/GenBank/DDBJ whole genome shotgun (WGS) entry which is preliminary data.</text>
</comment>
<gene>
    <name evidence="1" type="ORF">GCM10023156_37740</name>
</gene>
<evidence type="ECO:0008006" key="3">
    <source>
        <dbReference type="Google" id="ProtNLM"/>
    </source>
</evidence>
<keyword evidence="2" id="KW-1185">Reference proteome</keyword>
<dbReference type="RefSeq" id="WP_345324503.1">
    <property type="nucleotide sequence ID" value="NZ_BAABGA010000046.1"/>
</dbReference>
<dbReference type="EMBL" id="BAABGA010000046">
    <property type="protein sequence ID" value="GAA4458907.1"/>
    <property type="molecule type" value="Genomic_DNA"/>
</dbReference>
<name>A0ABP8N3E1_9BACT</name>
<evidence type="ECO:0000313" key="2">
    <source>
        <dbReference type="Proteomes" id="UP001500840"/>
    </source>
</evidence>
<sequence>MKVTEKEVAQTFSGESAKAEQLVNSLLRSIGRKVGLGASDVDWDRRISVGDGGRDLIVHADLSHDGEAFLPQKKSYWSVKSGKDGLSKPTFRAEIRDHEQIQKWLVDGNTFVWCSLHDSTSDERQAIKDDVATLVDEFSGSFDAEQFEFRWIEEIAEAINLNPGVIFRHMPDFAARFEHLVSLDEWSRNDPRQTDWVNFADREVIVSQIIDHFNSTGEANVLHIAGLSGIGKTRAVREACQRYSDQYAVDVLYCESYTELESRRHNLFRLFHADPRNALLVFDEVALEKCSDLDGQLASLHKSVRAVTICPSRRQPYTGNRQNICVMSEPADAGEVYEVIKQNGLGLREELLRSVAARSAHDLRLALLLLKAVKDDPAGPQEIVGGVGAILDRILNLARLNDDDRAHLRRLYEAASCFVDIGIGGSVKNEIESIKEYFALTSENVRRSAPLAYRYGLSAPSKSERYFEATPHALATMVFAEHCWDRIADDLDEFYSALPDRLRKRFVDRCNDCTGEIRERVVAQLSHYFLGLLRDFSIEELEKTAAAKVVKSWVELDPVKGLAWLAGLCEKTSIDELINFSGDSATGDYKGRRYVVWLCESLARFPEYFYQCERILFRLALAENEPRIGNNATKIWKNQFWSTLSQSAVSLEDRSRVILQRVATSSGKERELSIECGFEVLEAKSVGMIIPPAIVSGRLAPAPWRARTAEELRDLRVSFAKKFLQLRCSFSKDEQEFFDIQLSQRLMPFVWLDLLSDVRAAVGNPTNETVSANLVSGIRWCAGAISHERYGEKGQATAQELRNWEEEIAPKELNERVRYWISQNPWDVGIESEENPYAKLAVDLLAEASLLNVFVPQFSEPRFIEGTLALAKECGKRDESKELSDRVRNWISKGESSIFVAGYLIGLQGQSGLGSEWRSHLDESATHHPEYTANVTIYVDVSEIGFRRLMRIVDSGYEEPSRIFAQLGYGGWLHSTTPEMQIEICKRLQIETASDDSYAASTALDLLYMWKLVDEKQLPATLHEFALHFLNKLAGGHVGYDAHKWMDVAESLVETHPETIAEFVLRLIVDRGGRATTETEQLDAILAKCAAHVPSEVMQQLGKMLLSREQAAFFSLHRHEGLFESVGIDRLIQWLDDHGLNHLPDIASHLTSPSVDDAGNVQISSVLQWVFTEHEMNQEVFNGFLRGRSRVEVWWGDEKTKGVRERMEPFLDHELRRVREWAAWEIELADNMQDWCDEVDEKMEREL</sequence>
<proteinExistence type="predicted"/>